<evidence type="ECO:0000256" key="2">
    <source>
        <dbReference type="ARBA" id="ARBA00009400"/>
    </source>
</evidence>
<dbReference type="Gene3D" id="3.90.1170.20">
    <property type="entry name" value="Quinolinate phosphoribosyl transferase, N-terminal domain"/>
    <property type="match status" value="1"/>
</dbReference>
<dbReference type="UniPathway" id="UPA00253">
    <property type="reaction ID" value="UER00331"/>
</dbReference>
<comment type="similarity">
    <text evidence="2 6">Belongs to the NadC/ModD family.</text>
</comment>
<comment type="function">
    <text evidence="6">Involved in the catabolism of quinolinic acid (QA).</text>
</comment>
<keyword evidence="3 6" id="KW-0662">Pyridine nucleotide biosynthesis</keyword>
<dbReference type="Proteomes" id="UP000284763">
    <property type="component" value="Unassembled WGS sequence"/>
</dbReference>
<feature type="domain" description="Quinolinate phosphoribosyl transferase C-terminal" evidence="7">
    <location>
        <begin position="101"/>
        <end position="272"/>
    </location>
</feature>
<comment type="catalytic activity">
    <reaction evidence="6">
        <text>nicotinate beta-D-ribonucleotide + CO2 + diphosphate = quinolinate + 5-phospho-alpha-D-ribose 1-diphosphate + 2 H(+)</text>
        <dbReference type="Rhea" id="RHEA:12733"/>
        <dbReference type="ChEBI" id="CHEBI:15378"/>
        <dbReference type="ChEBI" id="CHEBI:16526"/>
        <dbReference type="ChEBI" id="CHEBI:29959"/>
        <dbReference type="ChEBI" id="CHEBI:33019"/>
        <dbReference type="ChEBI" id="CHEBI:57502"/>
        <dbReference type="ChEBI" id="CHEBI:58017"/>
        <dbReference type="EC" id="2.4.2.19"/>
    </reaction>
</comment>
<dbReference type="Pfam" id="PF02749">
    <property type="entry name" value="QRPTase_N"/>
    <property type="match status" value="1"/>
</dbReference>
<feature type="domain" description="Quinolinate phosphoribosyl transferase N-terminal" evidence="8">
    <location>
        <begin position="24"/>
        <end position="99"/>
    </location>
</feature>
<dbReference type="InterPro" id="IPR027277">
    <property type="entry name" value="NadC/ModD"/>
</dbReference>
<dbReference type="Gene3D" id="3.20.20.70">
    <property type="entry name" value="Aldolase class I"/>
    <property type="match status" value="1"/>
</dbReference>
<dbReference type="RefSeq" id="WP_259133139.1">
    <property type="nucleotide sequence ID" value="NZ_JANUCS010000001.1"/>
</dbReference>
<evidence type="ECO:0000256" key="1">
    <source>
        <dbReference type="ARBA" id="ARBA00004893"/>
    </source>
</evidence>
<dbReference type="GO" id="GO:0009435">
    <property type="term" value="P:NAD+ biosynthetic process"/>
    <property type="evidence" value="ECO:0007669"/>
    <property type="project" value="UniProtKB-UniPathway"/>
</dbReference>
<organism evidence="9 10">
    <name type="scientific">Methanosalsum natronophilum</name>
    <dbReference type="NCBI Taxonomy" id="768733"/>
    <lineage>
        <taxon>Archaea</taxon>
        <taxon>Methanobacteriati</taxon>
        <taxon>Methanobacteriota</taxon>
        <taxon>Stenosarchaea group</taxon>
        <taxon>Methanomicrobia</taxon>
        <taxon>Methanosarcinales</taxon>
        <taxon>Methanosarcinaceae</taxon>
        <taxon>Methanosalsum</taxon>
    </lineage>
</organism>
<evidence type="ECO:0000313" key="9">
    <source>
        <dbReference type="EMBL" id="RQD83063.1"/>
    </source>
</evidence>
<keyword evidence="4 6" id="KW-0328">Glycosyltransferase</keyword>
<gene>
    <name evidence="9" type="primary">nadC</name>
    <name evidence="9" type="ORF">D5R95_06510</name>
</gene>
<dbReference type="FunFam" id="3.20.20.70:FF:000030">
    <property type="entry name" value="Nicotinate-nucleotide pyrophosphorylase, carboxylating"/>
    <property type="match status" value="1"/>
</dbReference>
<name>A0A3R7XGU5_9EURY</name>
<dbReference type="CDD" id="cd01572">
    <property type="entry name" value="QPRTase"/>
    <property type="match status" value="1"/>
</dbReference>
<dbReference type="InterPro" id="IPR037128">
    <property type="entry name" value="Quinolinate_PRibosylTase_N_sf"/>
</dbReference>
<dbReference type="EMBL" id="QZAB01000412">
    <property type="protein sequence ID" value="RQD83063.1"/>
    <property type="molecule type" value="Genomic_DNA"/>
</dbReference>
<dbReference type="Pfam" id="PF01729">
    <property type="entry name" value="QRPTase_C"/>
    <property type="match status" value="1"/>
</dbReference>
<dbReference type="InterPro" id="IPR004393">
    <property type="entry name" value="NadC"/>
</dbReference>
<dbReference type="PIRSF" id="PIRSF006250">
    <property type="entry name" value="NadC_ModD"/>
    <property type="match status" value="1"/>
</dbReference>
<dbReference type="PANTHER" id="PTHR32179:SF3">
    <property type="entry name" value="NICOTINATE-NUCLEOTIDE PYROPHOSPHORYLASE [CARBOXYLATING]"/>
    <property type="match status" value="1"/>
</dbReference>
<evidence type="ECO:0000259" key="8">
    <source>
        <dbReference type="Pfam" id="PF02749"/>
    </source>
</evidence>
<evidence type="ECO:0000256" key="5">
    <source>
        <dbReference type="ARBA" id="ARBA00022679"/>
    </source>
</evidence>
<evidence type="ECO:0000313" key="10">
    <source>
        <dbReference type="Proteomes" id="UP000284763"/>
    </source>
</evidence>
<comment type="caution">
    <text evidence="9">The sequence shown here is derived from an EMBL/GenBank/DDBJ whole genome shotgun (WGS) entry which is preliminary data.</text>
</comment>
<evidence type="ECO:0000259" key="7">
    <source>
        <dbReference type="Pfam" id="PF01729"/>
    </source>
</evidence>
<dbReference type="InterPro" id="IPR022412">
    <property type="entry name" value="Quinolinate_PRibosylTrfase_N"/>
</dbReference>
<dbReference type="InterPro" id="IPR036068">
    <property type="entry name" value="Nicotinate_pribotase-like_C"/>
</dbReference>
<dbReference type="SUPFAM" id="SSF51690">
    <property type="entry name" value="Nicotinate/Quinolinate PRTase C-terminal domain-like"/>
    <property type="match status" value="1"/>
</dbReference>
<dbReference type="NCBIfam" id="TIGR00078">
    <property type="entry name" value="nadC"/>
    <property type="match status" value="1"/>
</dbReference>
<dbReference type="AlphaFoldDB" id="A0A3R7XGU5"/>
<dbReference type="GO" id="GO:0005737">
    <property type="term" value="C:cytoplasm"/>
    <property type="evidence" value="ECO:0007669"/>
    <property type="project" value="TreeGrafter"/>
</dbReference>
<dbReference type="GO" id="GO:0004514">
    <property type="term" value="F:nicotinate-nucleotide diphosphorylase (carboxylating) activity"/>
    <property type="evidence" value="ECO:0007669"/>
    <property type="project" value="UniProtKB-EC"/>
</dbReference>
<dbReference type="SUPFAM" id="SSF54675">
    <property type="entry name" value="Nicotinate/Quinolinate PRTase N-terminal domain-like"/>
    <property type="match status" value="1"/>
</dbReference>
<sequence>MFINEIERFLAEDIAYQDIPSKLCENRTIETIIFTKQDCVIAGTNETISVLDYFGIDYERKAFDGDHLSKGATIFILKGYASSIFQAERICLNLMAHLSGIATLTNKCVRIAKNISKTTRIASTRKTTPGLRRFEKNAVIAGGGDPHRFGLFDAVMLKDNHIKLLGLEKAITKAKENTSFVQKIEVEVESIEDALKAASLGIDIIMLDNMEPKKIIQVIQKLKLEGFRDNVILEASGLVNISNLEEYVKTGVDVISMGSLIYDARWVDLSLKLCEK</sequence>
<evidence type="ECO:0000256" key="4">
    <source>
        <dbReference type="ARBA" id="ARBA00022676"/>
    </source>
</evidence>
<protein>
    <recommendedName>
        <fullName evidence="6">Nicotinate-nucleotide pyrophosphorylase [carboxylating]</fullName>
        <ecNumber evidence="6">2.4.2.19</ecNumber>
    </recommendedName>
    <alternativeName>
        <fullName evidence="6">Quinolinate phosphoribosyltransferase [decarboxylating]</fullName>
    </alternativeName>
</protein>
<dbReference type="EC" id="2.4.2.19" evidence="6"/>
<dbReference type="InterPro" id="IPR013785">
    <property type="entry name" value="Aldolase_TIM"/>
</dbReference>
<comment type="pathway">
    <text evidence="1 6">Cofactor biosynthesis; NAD(+) biosynthesis; nicotinate D-ribonucleotide from quinolinate: step 1/1.</text>
</comment>
<accession>A0A3R7XGU5</accession>
<dbReference type="InterPro" id="IPR002638">
    <property type="entry name" value="Quinolinate_PRibosylTrfase_C"/>
</dbReference>
<evidence type="ECO:0000256" key="6">
    <source>
        <dbReference type="PIRNR" id="PIRNR006250"/>
    </source>
</evidence>
<keyword evidence="5 6" id="KW-0808">Transferase</keyword>
<evidence type="ECO:0000256" key="3">
    <source>
        <dbReference type="ARBA" id="ARBA00022642"/>
    </source>
</evidence>
<dbReference type="GO" id="GO:0034213">
    <property type="term" value="P:quinolinate catabolic process"/>
    <property type="evidence" value="ECO:0007669"/>
    <property type="project" value="TreeGrafter"/>
</dbReference>
<proteinExistence type="inferred from homology"/>
<dbReference type="PANTHER" id="PTHR32179">
    <property type="entry name" value="NICOTINATE-NUCLEOTIDE PYROPHOSPHORYLASE [CARBOXYLATING]"/>
    <property type="match status" value="1"/>
</dbReference>
<reference evidence="9 10" key="1">
    <citation type="submission" date="2018-08" db="EMBL/GenBank/DDBJ databases">
        <title>The metabolism and importance of syntrophic acetate oxidation coupled to methane or sulfide production in haloalkaline environments.</title>
        <authorList>
            <person name="Timmers P.H.A."/>
            <person name="Vavourakis C.D."/>
            <person name="Sorokin D.Y."/>
            <person name="Sinninghe Damste J.S."/>
            <person name="Muyzer G."/>
            <person name="Stams A.J.M."/>
            <person name="Plugge C.M."/>
        </authorList>
    </citation>
    <scope>NUCLEOTIDE SEQUENCE [LARGE SCALE GENOMIC DNA]</scope>
    <source>
        <strain evidence="9">MSAO_Arc3</strain>
    </source>
</reference>
<comment type="subunit">
    <text evidence="6">Hexamer formed by 3 homodimers.</text>
</comment>